<keyword evidence="2" id="KW-1185">Reference proteome</keyword>
<reference evidence="1 2" key="1">
    <citation type="submission" date="2019-03" db="EMBL/GenBank/DDBJ databases">
        <title>Genomic Encyclopedia of Type Strains, Phase IV (KMG-IV): sequencing the most valuable type-strain genomes for metagenomic binning, comparative biology and taxonomic classification.</title>
        <authorList>
            <person name="Goeker M."/>
        </authorList>
    </citation>
    <scope>NUCLEOTIDE SEQUENCE [LARGE SCALE GENOMIC DNA]</scope>
    <source>
        <strain evidence="1 2">DSM 45361</strain>
    </source>
</reference>
<name>A0A4R6SEB4_LABRH</name>
<gene>
    <name evidence="1" type="ORF">EV186_103973</name>
</gene>
<evidence type="ECO:0000313" key="2">
    <source>
        <dbReference type="Proteomes" id="UP000295444"/>
    </source>
</evidence>
<accession>A0A4R6SEB4</accession>
<comment type="caution">
    <text evidence="1">The sequence shown here is derived from an EMBL/GenBank/DDBJ whole genome shotgun (WGS) entry which is preliminary data.</text>
</comment>
<dbReference type="EMBL" id="SNXZ01000003">
    <property type="protein sequence ID" value="TDP97993.1"/>
    <property type="molecule type" value="Genomic_DNA"/>
</dbReference>
<dbReference type="Proteomes" id="UP000295444">
    <property type="component" value="Unassembled WGS sequence"/>
</dbReference>
<dbReference type="RefSeq" id="WP_133851112.1">
    <property type="nucleotide sequence ID" value="NZ_SNXZ01000003.1"/>
</dbReference>
<proteinExistence type="predicted"/>
<dbReference type="AlphaFoldDB" id="A0A4R6SEB4"/>
<protein>
    <submittedName>
        <fullName evidence="1">Uncharacterized protein</fullName>
    </submittedName>
</protein>
<organism evidence="1 2">
    <name type="scientific">Labedaea rhizosphaerae</name>
    <dbReference type="NCBI Taxonomy" id="598644"/>
    <lineage>
        <taxon>Bacteria</taxon>
        <taxon>Bacillati</taxon>
        <taxon>Actinomycetota</taxon>
        <taxon>Actinomycetes</taxon>
        <taxon>Pseudonocardiales</taxon>
        <taxon>Pseudonocardiaceae</taxon>
        <taxon>Labedaea</taxon>
    </lineage>
</organism>
<evidence type="ECO:0000313" key="1">
    <source>
        <dbReference type="EMBL" id="TDP97993.1"/>
    </source>
</evidence>
<dbReference type="OrthoDB" id="3666039at2"/>
<sequence length="310" mass="34883">MIELLQRPAVRHDQLVHELKTLRKGRGIHASRIGERIGATLRQLAGVADGEGPVAIRSKVEAHLEMLTRYLPADLRTAALIALAIAPDSRHPLYKDRVTLAAARIHRDPRTARRRIDEAFERLAELAVAPDRLLGDPAPVTSTGWHLDELVMTVALDRPKPELIERARLTSDQDGLREVTVLTDRVLDRMSGSPAVVDVFHGGSLSGRRDPAGATLLALPRPLAYGERHEYTVRGQTEPGGLTRIEFTPAHPCEQFHLHVRFPRADMPRYLRRMGDEHRREWVDDAGELHLRFDGLVPGRTYGVHWERQL</sequence>